<dbReference type="InterPro" id="IPR036661">
    <property type="entry name" value="Luciferase-like_sf"/>
</dbReference>
<dbReference type="CDD" id="cd01097">
    <property type="entry name" value="Tetrahydromethanopterin_reductase"/>
    <property type="match status" value="1"/>
</dbReference>
<dbReference type="PANTHER" id="PTHR42847:SF8">
    <property type="entry name" value="CONSERVED PROTEIN"/>
    <property type="match status" value="1"/>
</dbReference>
<evidence type="ECO:0000256" key="1">
    <source>
        <dbReference type="ARBA" id="ARBA00022630"/>
    </source>
</evidence>
<dbReference type="NCBIfam" id="TIGR03856">
    <property type="entry name" value="F420_MSMEG_2906"/>
    <property type="match status" value="1"/>
</dbReference>
<dbReference type="Pfam" id="PF00296">
    <property type="entry name" value="Bac_luciferase"/>
    <property type="match status" value="1"/>
</dbReference>
<evidence type="ECO:0000256" key="3">
    <source>
        <dbReference type="ARBA" id="ARBA00023002"/>
    </source>
</evidence>
<dbReference type="InterPro" id="IPR011251">
    <property type="entry name" value="Luciferase-like_dom"/>
</dbReference>
<evidence type="ECO:0000313" key="6">
    <source>
        <dbReference type="EMBL" id="QEC49354.1"/>
    </source>
</evidence>
<feature type="domain" description="Luciferase-like" evidence="5">
    <location>
        <begin position="4"/>
        <end position="212"/>
    </location>
</feature>
<dbReference type="EMBL" id="CP042430">
    <property type="protein sequence ID" value="QEC49354.1"/>
    <property type="molecule type" value="Genomic_DNA"/>
</dbReference>
<proteinExistence type="predicted"/>
<keyword evidence="7" id="KW-1185">Reference proteome</keyword>
<dbReference type="InterPro" id="IPR022480">
    <property type="entry name" value="F420_MSMEG2906"/>
</dbReference>
<dbReference type="Gene3D" id="3.20.20.30">
    <property type="entry name" value="Luciferase-like domain"/>
    <property type="match status" value="1"/>
</dbReference>
<sequence length="259" mass="28320">MPVRVGVQVQPQHADFDGMRRAWREAEEIGVDSIFCWDHFYPLYGHPDGKHFEAIATLGAMAEVTERAQIGALVICNSYRNPELLADAHRTIDHISGGRTILGIGAGWFERDYDEYGYEFGTAPDRLRDLRAALPRIKERIGKLNPPPVGELPILIGGSGEKVTLKLVARHADMWHGFGDAETFARKNEILLGHCAEAGRDPAEIERTWGVHGDVLAEVDALQAAGVQHVILGVGGDGSGYDLGPLRELVAWRDGVNAG</sequence>
<dbReference type="InterPro" id="IPR050172">
    <property type="entry name" value="SsuD_RutA_monooxygenase"/>
</dbReference>
<keyword evidence="2" id="KW-0288">FMN</keyword>
<dbReference type="OrthoDB" id="143323at2"/>
<dbReference type="SUPFAM" id="SSF51679">
    <property type="entry name" value="Bacterial luciferase-like"/>
    <property type="match status" value="1"/>
</dbReference>
<gene>
    <name evidence="6" type="ORF">FSW04_18420</name>
</gene>
<evidence type="ECO:0000259" key="5">
    <source>
        <dbReference type="Pfam" id="PF00296"/>
    </source>
</evidence>
<accession>A0A5B8U8F4</accession>
<name>A0A5B8U8F4_9ACTN</name>
<dbReference type="GO" id="GO:0008726">
    <property type="term" value="F:alkanesulfonate monooxygenase activity"/>
    <property type="evidence" value="ECO:0007669"/>
    <property type="project" value="TreeGrafter"/>
</dbReference>
<reference evidence="6 7" key="1">
    <citation type="journal article" date="2018" name="J. Microbiol.">
        <title>Baekduia soli gen. nov., sp. nov., a novel bacterium isolated from the soil of Baekdu Mountain and proposal of a novel family name, Baekduiaceae fam. nov.</title>
        <authorList>
            <person name="An D.S."/>
            <person name="Siddiqi M.Z."/>
            <person name="Kim K.H."/>
            <person name="Yu H.S."/>
            <person name="Im W.T."/>
        </authorList>
    </citation>
    <scope>NUCLEOTIDE SEQUENCE [LARGE SCALE GENOMIC DNA]</scope>
    <source>
        <strain evidence="6 7">BR7-21</strain>
    </source>
</reference>
<dbReference type="KEGG" id="bsol:FSW04_18420"/>
<dbReference type="GO" id="GO:0046306">
    <property type="term" value="P:alkanesulfonate catabolic process"/>
    <property type="evidence" value="ECO:0007669"/>
    <property type="project" value="TreeGrafter"/>
</dbReference>
<keyword evidence="3" id="KW-0560">Oxidoreductase</keyword>
<dbReference type="Proteomes" id="UP000321805">
    <property type="component" value="Chromosome"/>
</dbReference>
<dbReference type="PANTHER" id="PTHR42847">
    <property type="entry name" value="ALKANESULFONATE MONOOXYGENASE"/>
    <property type="match status" value="1"/>
</dbReference>
<evidence type="ECO:0000256" key="4">
    <source>
        <dbReference type="ARBA" id="ARBA00023033"/>
    </source>
</evidence>
<keyword evidence="4" id="KW-0503">Monooxygenase</keyword>
<organism evidence="6 7">
    <name type="scientific">Baekduia soli</name>
    <dbReference type="NCBI Taxonomy" id="496014"/>
    <lineage>
        <taxon>Bacteria</taxon>
        <taxon>Bacillati</taxon>
        <taxon>Actinomycetota</taxon>
        <taxon>Thermoleophilia</taxon>
        <taxon>Solirubrobacterales</taxon>
        <taxon>Baekduiaceae</taxon>
        <taxon>Baekduia</taxon>
    </lineage>
</organism>
<protein>
    <submittedName>
        <fullName evidence="6">LLM class F420-dependent oxidoreductase</fullName>
    </submittedName>
</protein>
<keyword evidence="1" id="KW-0285">Flavoprotein</keyword>
<evidence type="ECO:0000313" key="7">
    <source>
        <dbReference type="Proteomes" id="UP000321805"/>
    </source>
</evidence>
<evidence type="ECO:0000256" key="2">
    <source>
        <dbReference type="ARBA" id="ARBA00022643"/>
    </source>
</evidence>
<dbReference type="AlphaFoldDB" id="A0A5B8U8F4"/>